<dbReference type="Proteomes" id="UP001055025">
    <property type="component" value="Unassembled WGS sequence"/>
</dbReference>
<evidence type="ECO:0000256" key="1">
    <source>
        <dbReference type="SAM" id="MobiDB-lite"/>
    </source>
</evidence>
<keyword evidence="2" id="KW-0812">Transmembrane</keyword>
<keyword evidence="2" id="KW-0472">Membrane</keyword>
<proteinExistence type="predicted"/>
<reference evidence="3" key="1">
    <citation type="journal article" date="2022" name="Int. J. Syst. Evol. Microbiol.">
        <title>Granulimonas faecalis gen. nov., sp. nov., and Leptogranulimonas caecicola gen. nov., sp. nov., novel lactate-producing Atopobiaceae bacteria isolated from mouse intestines, and an emended description of the family Atopobiaceae.</title>
        <authorList>
            <person name="Morinaga K."/>
            <person name="Kusada H."/>
            <person name="Sakamoto S."/>
            <person name="Murakami T."/>
            <person name="Toyoda A."/>
            <person name="Mori H."/>
            <person name="Meng X.Y."/>
            <person name="Takashino M."/>
            <person name="Murotomi K."/>
            <person name="Tamaki H."/>
        </authorList>
    </citation>
    <scope>NUCLEOTIDE SEQUENCE</scope>
    <source>
        <strain evidence="3">OPF53</strain>
    </source>
</reference>
<dbReference type="EMBL" id="BQKC01000002">
    <property type="protein sequence ID" value="GJM56295.1"/>
    <property type="molecule type" value="Genomic_DNA"/>
</dbReference>
<keyword evidence="2" id="KW-1133">Transmembrane helix</keyword>
<gene>
    <name evidence="3" type="ORF">ATOP_19500</name>
</gene>
<comment type="caution">
    <text evidence="3">The sequence shown here is derived from an EMBL/GenBank/DDBJ whole genome shotgun (WGS) entry which is preliminary data.</text>
</comment>
<sequence>MGGEGRIRRGNPEPASSWGGAEGGGKVDDERDTQGGPFANIAGARRGRPSWAPPSWKEVGPMAETSVVALHVLQGAYYTLGVVYMVVRIRRLVREDAIRNKKENR</sequence>
<feature type="compositionally biased region" description="Basic and acidic residues" evidence="1">
    <location>
        <begin position="1"/>
        <end position="11"/>
    </location>
</feature>
<keyword evidence="4" id="KW-1185">Reference proteome</keyword>
<evidence type="ECO:0000256" key="2">
    <source>
        <dbReference type="SAM" id="Phobius"/>
    </source>
</evidence>
<evidence type="ECO:0000313" key="4">
    <source>
        <dbReference type="Proteomes" id="UP001055025"/>
    </source>
</evidence>
<accession>A0AAV5BA07</accession>
<evidence type="ECO:0000313" key="3">
    <source>
        <dbReference type="EMBL" id="GJM56295.1"/>
    </source>
</evidence>
<name>A0AAV5BA07_9ACTN</name>
<feature type="transmembrane region" description="Helical" evidence="2">
    <location>
        <begin position="68"/>
        <end position="87"/>
    </location>
</feature>
<organism evidence="3 4">
    <name type="scientific">Granulimonas faecalis</name>
    <dbReference type="NCBI Taxonomy" id="2894155"/>
    <lineage>
        <taxon>Bacteria</taxon>
        <taxon>Bacillati</taxon>
        <taxon>Actinomycetota</taxon>
        <taxon>Coriobacteriia</taxon>
        <taxon>Coriobacteriales</taxon>
        <taxon>Kribbibacteriaceae</taxon>
        <taxon>Granulimonas</taxon>
    </lineage>
</organism>
<feature type="region of interest" description="Disordered" evidence="1">
    <location>
        <begin position="1"/>
        <end position="53"/>
    </location>
</feature>
<protein>
    <submittedName>
        <fullName evidence="3">Uncharacterized protein</fullName>
    </submittedName>
</protein>
<dbReference type="AlphaFoldDB" id="A0AAV5BA07"/>